<dbReference type="HOGENOM" id="CLU_162902_0_0_1"/>
<evidence type="ECO:0000313" key="3">
    <source>
        <dbReference type="Proteomes" id="UP000001292"/>
    </source>
</evidence>
<proteinExistence type="predicted"/>
<protein>
    <submittedName>
        <fullName evidence="2">GM23385</fullName>
    </submittedName>
</protein>
<dbReference type="EMBL" id="CH480833">
    <property type="protein sequence ID" value="EDW46405.1"/>
    <property type="molecule type" value="Genomic_DNA"/>
</dbReference>
<accession>B4IFI3</accession>
<gene>
    <name evidence="2" type="primary">Dsec\GM23385</name>
    <name evidence="2" type="ORF">Dsec_GM23385</name>
</gene>
<dbReference type="Gene3D" id="3.30.1370.10">
    <property type="entry name" value="K Homology domain, type 1"/>
    <property type="match status" value="1"/>
</dbReference>
<evidence type="ECO:0000256" key="1">
    <source>
        <dbReference type="SAM" id="MobiDB-lite"/>
    </source>
</evidence>
<dbReference type="GO" id="GO:0003723">
    <property type="term" value="F:RNA binding"/>
    <property type="evidence" value="ECO:0007669"/>
    <property type="project" value="InterPro"/>
</dbReference>
<name>B4IFI3_DROSE</name>
<sequence length="125" mass="14037">MGTASGLPLKHPPTHDHQPRLNEVAQKFLADLNEERKRLSADFPLCALLIAEAVDRVYGTGRIPGKELDVYNQKPKKITQKVFMSVNQYPKFNFISKSKNLLLFCSNGALTYINLIKRATGNPPE</sequence>
<feature type="region of interest" description="Disordered" evidence="1">
    <location>
        <begin position="1"/>
        <end position="20"/>
    </location>
</feature>
<dbReference type="OMA" id="KHPPTHD"/>
<organism evidence="3">
    <name type="scientific">Drosophila sechellia</name>
    <name type="common">Fruit fly</name>
    <dbReference type="NCBI Taxonomy" id="7238"/>
    <lineage>
        <taxon>Eukaryota</taxon>
        <taxon>Metazoa</taxon>
        <taxon>Ecdysozoa</taxon>
        <taxon>Arthropoda</taxon>
        <taxon>Hexapoda</taxon>
        <taxon>Insecta</taxon>
        <taxon>Pterygota</taxon>
        <taxon>Neoptera</taxon>
        <taxon>Endopterygota</taxon>
        <taxon>Diptera</taxon>
        <taxon>Brachycera</taxon>
        <taxon>Muscomorpha</taxon>
        <taxon>Ephydroidea</taxon>
        <taxon>Drosophilidae</taxon>
        <taxon>Drosophila</taxon>
        <taxon>Sophophora</taxon>
    </lineage>
</organism>
<dbReference type="Proteomes" id="UP000001292">
    <property type="component" value="Unassembled WGS sequence"/>
</dbReference>
<dbReference type="InterPro" id="IPR036612">
    <property type="entry name" value="KH_dom_type_1_sf"/>
</dbReference>
<dbReference type="PhylomeDB" id="B4IFI3"/>
<evidence type="ECO:0000313" key="2">
    <source>
        <dbReference type="EMBL" id="EDW46405.1"/>
    </source>
</evidence>
<reference evidence="2 3" key="1">
    <citation type="journal article" date="2007" name="Nature">
        <title>Evolution of genes and genomes on the Drosophila phylogeny.</title>
        <authorList>
            <consortium name="Drosophila 12 Genomes Consortium"/>
            <person name="Clark A.G."/>
            <person name="Eisen M.B."/>
            <person name="Smith D.R."/>
            <person name="Bergman C.M."/>
            <person name="Oliver B."/>
            <person name="Markow T.A."/>
            <person name="Kaufman T.C."/>
            <person name="Kellis M."/>
            <person name="Gelbart W."/>
            <person name="Iyer V.N."/>
            <person name="Pollard D.A."/>
            <person name="Sackton T.B."/>
            <person name="Larracuente A.M."/>
            <person name="Singh N.D."/>
            <person name="Abad J.P."/>
            <person name="Abt D.N."/>
            <person name="Adryan B."/>
            <person name="Aguade M."/>
            <person name="Akashi H."/>
            <person name="Anderson W.W."/>
            <person name="Aquadro C.F."/>
            <person name="Ardell D.H."/>
            <person name="Arguello R."/>
            <person name="Artieri C.G."/>
            <person name="Barbash D.A."/>
            <person name="Barker D."/>
            <person name="Barsanti P."/>
            <person name="Batterham P."/>
            <person name="Batzoglou S."/>
            <person name="Begun D."/>
            <person name="Bhutkar A."/>
            <person name="Blanco E."/>
            <person name="Bosak S.A."/>
            <person name="Bradley R.K."/>
            <person name="Brand A.D."/>
            <person name="Brent M.R."/>
            <person name="Brooks A.N."/>
            <person name="Brown R.H."/>
            <person name="Butlin R.K."/>
            <person name="Caggese C."/>
            <person name="Calvi B.R."/>
            <person name="Bernardo de Carvalho A."/>
            <person name="Caspi A."/>
            <person name="Castrezana S."/>
            <person name="Celniker S.E."/>
            <person name="Chang J.L."/>
            <person name="Chapple C."/>
            <person name="Chatterji S."/>
            <person name="Chinwalla A."/>
            <person name="Civetta A."/>
            <person name="Clifton S.W."/>
            <person name="Comeron J.M."/>
            <person name="Costello J.C."/>
            <person name="Coyne J.A."/>
            <person name="Daub J."/>
            <person name="David R.G."/>
            <person name="Delcher A.L."/>
            <person name="Delehaunty K."/>
            <person name="Do C.B."/>
            <person name="Ebling H."/>
            <person name="Edwards K."/>
            <person name="Eickbush T."/>
            <person name="Evans J.D."/>
            <person name="Filipski A."/>
            <person name="Findeiss S."/>
            <person name="Freyhult E."/>
            <person name="Fulton L."/>
            <person name="Fulton R."/>
            <person name="Garcia A.C."/>
            <person name="Gardiner A."/>
            <person name="Garfield D.A."/>
            <person name="Garvin B.E."/>
            <person name="Gibson G."/>
            <person name="Gilbert D."/>
            <person name="Gnerre S."/>
            <person name="Godfrey J."/>
            <person name="Good R."/>
            <person name="Gotea V."/>
            <person name="Gravely B."/>
            <person name="Greenberg A.J."/>
            <person name="Griffiths-Jones S."/>
            <person name="Gross S."/>
            <person name="Guigo R."/>
            <person name="Gustafson E.A."/>
            <person name="Haerty W."/>
            <person name="Hahn M.W."/>
            <person name="Halligan D.L."/>
            <person name="Halpern A.L."/>
            <person name="Halter G.M."/>
            <person name="Han M.V."/>
            <person name="Heger A."/>
            <person name="Hillier L."/>
            <person name="Hinrichs A.S."/>
            <person name="Holmes I."/>
            <person name="Hoskins R.A."/>
            <person name="Hubisz M.J."/>
            <person name="Hultmark D."/>
            <person name="Huntley M.A."/>
            <person name="Jaffe D.B."/>
            <person name="Jagadeeshan S."/>
            <person name="Jeck W.R."/>
            <person name="Johnson J."/>
            <person name="Jones C.D."/>
            <person name="Jordan W.C."/>
            <person name="Karpen G.H."/>
            <person name="Kataoka E."/>
            <person name="Keightley P.D."/>
            <person name="Kheradpour P."/>
            <person name="Kirkness E.F."/>
            <person name="Koerich L.B."/>
            <person name="Kristiansen K."/>
            <person name="Kudrna D."/>
            <person name="Kulathinal R.J."/>
            <person name="Kumar S."/>
            <person name="Kwok R."/>
            <person name="Lander E."/>
            <person name="Langley C.H."/>
            <person name="Lapoint R."/>
            <person name="Lazzaro B.P."/>
            <person name="Lee S.J."/>
            <person name="Levesque L."/>
            <person name="Li R."/>
            <person name="Lin C.F."/>
            <person name="Lin M.F."/>
            <person name="Lindblad-Toh K."/>
            <person name="Llopart A."/>
            <person name="Long M."/>
            <person name="Low L."/>
            <person name="Lozovsky E."/>
            <person name="Lu J."/>
            <person name="Luo M."/>
            <person name="Machado C.A."/>
            <person name="Makalowski W."/>
            <person name="Marzo M."/>
            <person name="Matsuda M."/>
            <person name="Matzkin L."/>
            <person name="McAllister B."/>
            <person name="McBride C.S."/>
            <person name="McKernan B."/>
            <person name="McKernan K."/>
            <person name="Mendez-Lago M."/>
            <person name="Minx P."/>
            <person name="Mollenhauer M.U."/>
            <person name="Montooth K."/>
            <person name="Mount S.M."/>
            <person name="Mu X."/>
            <person name="Myers E."/>
            <person name="Negre B."/>
            <person name="Newfeld S."/>
            <person name="Nielsen R."/>
            <person name="Noor M.A."/>
            <person name="O'Grady P."/>
            <person name="Pachter L."/>
            <person name="Papaceit M."/>
            <person name="Parisi M.J."/>
            <person name="Parisi M."/>
            <person name="Parts L."/>
            <person name="Pedersen J.S."/>
            <person name="Pesole G."/>
            <person name="Phillippy A.M."/>
            <person name="Ponting C.P."/>
            <person name="Pop M."/>
            <person name="Porcelli D."/>
            <person name="Powell J.R."/>
            <person name="Prohaska S."/>
            <person name="Pruitt K."/>
            <person name="Puig M."/>
            <person name="Quesneville H."/>
            <person name="Ram K.R."/>
            <person name="Rand D."/>
            <person name="Rasmussen M.D."/>
            <person name="Reed L.K."/>
            <person name="Reenan R."/>
            <person name="Reily A."/>
            <person name="Remington K.A."/>
            <person name="Rieger T.T."/>
            <person name="Ritchie M.G."/>
            <person name="Robin C."/>
            <person name="Rogers Y.H."/>
            <person name="Rohde C."/>
            <person name="Rozas J."/>
            <person name="Rubenfield M.J."/>
            <person name="Ruiz A."/>
            <person name="Russo S."/>
            <person name="Salzberg S.L."/>
            <person name="Sanchez-Gracia A."/>
            <person name="Saranga D.J."/>
            <person name="Sato H."/>
            <person name="Schaeffer S.W."/>
            <person name="Schatz M.C."/>
            <person name="Schlenke T."/>
            <person name="Schwartz R."/>
            <person name="Segarra C."/>
            <person name="Singh R.S."/>
            <person name="Sirot L."/>
            <person name="Sirota M."/>
            <person name="Sisneros N.B."/>
            <person name="Smith C.D."/>
            <person name="Smith T.F."/>
            <person name="Spieth J."/>
            <person name="Stage D.E."/>
            <person name="Stark A."/>
            <person name="Stephan W."/>
            <person name="Strausberg R.L."/>
            <person name="Strempel S."/>
            <person name="Sturgill D."/>
            <person name="Sutton G."/>
            <person name="Sutton G.G."/>
            <person name="Tao W."/>
            <person name="Teichmann S."/>
            <person name="Tobari Y.N."/>
            <person name="Tomimura Y."/>
            <person name="Tsolas J.M."/>
            <person name="Valente V.L."/>
            <person name="Venter E."/>
            <person name="Venter J.C."/>
            <person name="Vicario S."/>
            <person name="Vieira F.G."/>
            <person name="Vilella A.J."/>
            <person name="Villasante A."/>
            <person name="Walenz B."/>
            <person name="Wang J."/>
            <person name="Wasserman M."/>
            <person name="Watts T."/>
            <person name="Wilson D."/>
            <person name="Wilson R.K."/>
            <person name="Wing R.A."/>
            <person name="Wolfner M.F."/>
            <person name="Wong A."/>
            <person name="Wong G.K."/>
            <person name="Wu C.I."/>
            <person name="Wu G."/>
            <person name="Yamamoto D."/>
            <person name="Yang H.P."/>
            <person name="Yang S.P."/>
            <person name="Yorke J.A."/>
            <person name="Yoshida K."/>
            <person name="Zdobnov E."/>
            <person name="Zhang P."/>
            <person name="Zhang Y."/>
            <person name="Zimin A.V."/>
            <person name="Baldwin J."/>
            <person name="Abdouelleil A."/>
            <person name="Abdulkadir J."/>
            <person name="Abebe A."/>
            <person name="Abera B."/>
            <person name="Abreu J."/>
            <person name="Acer S.C."/>
            <person name="Aftuck L."/>
            <person name="Alexander A."/>
            <person name="An P."/>
            <person name="Anderson E."/>
            <person name="Anderson S."/>
            <person name="Arachi H."/>
            <person name="Azer M."/>
            <person name="Bachantsang P."/>
            <person name="Barry A."/>
            <person name="Bayul T."/>
            <person name="Berlin A."/>
            <person name="Bessette D."/>
            <person name="Bloom T."/>
            <person name="Blye J."/>
            <person name="Boguslavskiy L."/>
            <person name="Bonnet C."/>
            <person name="Boukhgalter B."/>
            <person name="Bourzgui I."/>
            <person name="Brown A."/>
            <person name="Cahill P."/>
            <person name="Channer S."/>
            <person name="Cheshatsang Y."/>
            <person name="Chuda L."/>
            <person name="Citroen M."/>
            <person name="Collymore A."/>
            <person name="Cooke P."/>
            <person name="Costello M."/>
            <person name="D'Aco K."/>
            <person name="Daza R."/>
            <person name="De Haan G."/>
            <person name="DeGray S."/>
            <person name="DeMaso C."/>
            <person name="Dhargay N."/>
            <person name="Dooley K."/>
            <person name="Dooley E."/>
            <person name="Doricent M."/>
            <person name="Dorje P."/>
            <person name="Dorjee K."/>
            <person name="Dupes A."/>
            <person name="Elong R."/>
            <person name="Falk J."/>
            <person name="Farina A."/>
            <person name="Faro S."/>
            <person name="Ferguson D."/>
            <person name="Fisher S."/>
            <person name="Foley C.D."/>
            <person name="Franke A."/>
            <person name="Friedrich D."/>
            <person name="Gadbois L."/>
            <person name="Gearin G."/>
            <person name="Gearin C.R."/>
            <person name="Giannoukos G."/>
            <person name="Goode T."/>
            <person name="Graham J."/>
            <person name="Grandbois E."/>
            <person name="Grewal S."/>
            <person name="Gyaltsen K."/>
            <person name="Hafez N."/>
            <person name="Hagos B."/>
            <person name="Hall J."/>
            <person name="Henson C."/>
            <person name="Hollinger A."/>
            <person name="Honan T."/>
            <person name="Huard M.D."/>
            <person name="Hughes L."/>
            <person name="Hurhula B."/>
            <person name="Husby M.E."/>
            <person name="Kamat A."/>
            <person name="Kanga B."/>
            <person name="Kashin S."/>
            <person name="Khazanovich D."/>
            <person name="Kisner P."/>
            <person name="Lance K."/>
            <person name="Lara M."/>
            <person name="Lee W."/>
            <person name="Lennon N."/>
            <person name="Letendre F."/>
            <person name="LeVine R."/>
            <person name="Lipovsky A."/>
            <person name="Liu X."/>
            <person name="Liu J."/>
            <person name="Liu S."/>
            <person name="Lokyitsang T."/>
            <person name="Lokyitsang Y."/>
            <person name="Lubonja R."/>
            <person name="Lui A."/>
            <person name="MacDonald P."/>
            <person name="Magnisalis V."/>
            <person name="Maru K."/>
            <person name="Matthews C."/>
            <person name="McCusker W."/>
            <person name="McDonough S."/>
            <person name="Mehta T."/>
            <person name="Meldrim J."/>
            <person name="Meneus L."/>
            <person name="Mihai O."/>
            <person name="Mihalev A."/>
            <person name="Mihova T."/>
            <person name="Mittelman R."/>
            <person name="Mlenga V."/>
            <person name="Montmayeur A."/>
            <person name="Mulrain L."/>
            <person name="Navidi A."/>
            <person name="Naylor J."/>
            <person name="Negash T."/>
            <person name="Nguyen T."/>
            <person name="Nguyen N."/>
            <person name="Nicol R."/>
            <person name="Norbu C."/>
            <person name="Norbu N."/>
            <person name="Novod N."/>
            <person name="O'Neill B."/>
            <person name="Osman S."/>
            <person name="Markiewicz E."/>
            <person name="Oyono O.L."/>
            <person name="Patti C."/>
            <person name="Phunkhang P."/>
            <person name="Pierre F."/>
            <person name="Priest M."/>
            <person name="Raghuraman S."/>
            <person name="Rege F."/>
            <person name="Reyes R."/>
            <person name="Rise C."/>
            <person name="Rogov P."/>
            <person name="Ross K."/>
            <person name="Ryan E."/>
            <person name="Settipalli S."/>
            <person name="Shea T."/>
            <person name="Sherpa N."/>
            <person name="Shi L."/>
            <person name="Shih D."/>
            <person name="Sparrow T."/>
            <person name="Spaulding J."/>
            <person name="Stalker J."/>
            <person name="Stange-Thomann N."/>
            <person name="Stavropoulos S."/>
            <person name="Stone C."/>
            <person name="Strader C."/>
            <person name="Tesfaye S."/>
            <person name="Thomson T."/>
            <person name="Thoulutsang Y."/>
            <person name="Thoulutsang D."/>
            <person name="Topham K."/>
            <person name="Topping I."/>
            <person name="Tsamla T."/>
            <person name="Vassiliev H."/>
            <person name="Vo A."/>
            <person name="Wangchuk T."/>
            <person name="Wangdi T."/>
            <person name="Weiand M."/>
            <person name="Wilkinson J."/>
            <person name="Wilson A."/>
            <person name="Yadav S."/>
            <person name="Young G."/>
            <person name="Yu Q."/>
            <person name="Zembek L."/>
            <person name="Zhong D."/>
            <person name="Zimmer A."/>
            <person name="Zwirko Z."/>
            <person name="Jaffe D.B."/>
            <person name="Alvarez P."/>
            <person name="Brockman W."/>
            <person name="Butler J."/>
            <person name="Chin C."/>
            <person name="Gnerre S."/>
            <person name="Grabherr M."/>
            <person name="Kleber M."/>
            <person name="Mauceli E."/>
            <person name="MacCallum I."/>
        </authorList>
    </citation>
    <scope>NUCLEOTIDE SEQUENCE [LARGE SCALE GENOMIC DNA]</scope>
    <source>
        <strain evidence="3">Rob3c / Tucson 14021-0248.25</strain>
    </source>
</reference>
<dbReference type="AlphaFoldDB" id="B4IFI3"/>
<keyword evidence="3" id="KW-1185">Reference proteome</keyword>